<dbReference type="Gene3D" id="3.90.810.10">
    <property type="entry name" value="CRIB domain"/>
    <property type="match status" value="1"/>
</dbReference>
<feature type="compositionally biased region" description="Polar residues" evidence="1">
    <location>
        <begin position="710"/>
        <end position="719"/>
    </location>
</feature>
<evidence type="ECO:0000313" key="4">
    <source>
        <dbReference type="Proteomes" id="UP000267096"/>
    </source>
</evidence>
<evidence type="ECO:0000313" key="5">
    <source>
        <dbReference type="WBParaSite" id="ASIM_0001219701-mRNA-1"/>
    </source>
</evidence>
<dbReference type="OrthoDB" id="5865062at2759"/>
<feature type="compositionally biased region" description="Basic and acidic residues" evidence="1">
    <location>
        <begin position="1025"/>
        <end position="1043"/>
    </location>
</feature>
<feature type="compositionally biased region" description="Polar residues" evidence="1">
    <location>
        <begin position="891"/>
        <end position="902"/>
    </location>
</feature>
<feature type="region of interest" description="Disordered" evidence="1">
    <location>
        <begin position="628"/>
        <end position="902"/>
    </location>
</feature>
<organism evidence="5">
    <name type="scientific">Anisakis simplex</name>
    <name type="common">Herring worm</name>
    <dbReference type="NCBI Taxonomy" id="6269"/>
    <lineage>
        <taxon>Eukaryota</taxon>
        <taxon>Metazoa</taxon>
        <taxon>Ecdysozoa</taxon>
        <taxon>Nematoda</taxon>
        <taxon>Chromadorea</taxon>
        <taxon>Rhabditida</taxon>
        <taxon>Spirurina</taxon>
        <taxon>Ascaridomorpha</taxon>
        <taxon>Ascaridoidea</taxon>
        <taxon>Anisakidae</taxon>
        <taxon>Anisakis</taxon>
        <taxon>Anisakis simplex complex</taxon>
    </lineage>
</organism>
<feature type="domain" description="CRIB" evidence="2">
    <location>
        <begin position="21"/>
        <end position="34"/>
    </location>
</feature>
<dbReference type="InterPro" id="IPR000095">
    <property type="entry name" value="CRIB_dom"/>
</dbReference>
<feature type="compositionally biased region" description="Polar residues" evidence="1">
    <location>
        <begin position="305"/>
        <end position="317"/>
    </location>
</feature>
<feature type="compositionally biased region" description="Basic and acidic residues" evidence="1">
    <location>
        <begin position="819"/>
        <end position="835"/>
    </location>
</feature>
<accession>A0A0M3JVE6</accession>
<feature type="compositionally biased region" description="Basic and acidic residues" evidence="1">
    <location>
        <begin position="766"/>
        <end position="778"/>
    </location>
</feature>
<name>A0A0M3JVE6_ANISI</name>
<feature type="region of interest" description="Disordered" evidence="1">
    <location>
        <begin position="154"/>
        <end position="189"/>
    </location>
</feature>
<feature type="compositionally biased region" description="Low complexity" evidence="1">
    <location>
        <begin position="927"/>
        <end position="950"/>
    </location>
</feature>
<gene>
    <name evidence="3" type="ORF">ASIM_LOCUS11663</name>
</gene>
<evidence type="ECO:0000313" key="3">
    <source>
        <dbReference type="EMBL" id="VDK45557.1"/>
    </source>
</evidence>
<feature type="compositionally biased region" description="Basic and acidic residues" evidence="1">
    <location>
        <begin position="720"/>
        <end position="736"/>
    </location>
</feature>
<feature type="compositionally biased region" description="Low complexity" evidence="1">
    <location>
        <begin position="154"/>
        <end position="166"/>
    </location>
</feature>
<dbReference type="InterPro" id="IPR036936">
    <property type="entry name" value="CRIB_dom_sf"/>
</dbReference>
<feature type="region of interest" description="Disordered" evidence="1">
    <location>
        <begin position="567"/>
        <end position="604"/>
    </location>
</feature>
<dbReference type="WBParaSite" id="ASIM_0001219701-mRNA-1">
    <property type="protein sequence ID" value="ASIM_0001219701-mRNA-1"/>
    <property type="gene ID" value="ASIM_0001219701"/>
</dbReference>
<feature type="compositionally biased region" description="Polar residues" evidence="1">
    <location>
        <begin position="172"/>
        <end position="189"/>
    </location>
</feature>
<feature type="region of interest" description="Disordered" evidence="1">
    <location>
        <begin position="923"/>
        <end position="950"/>
    </location>
</feature>
<feature type="domain" description="CRIB" evidence="2">
    <location>
        <begin position="107"/>
        <end position="120"/>
    </location>
</feature>
<dbReference type="CDD" id="cd00132">
    <property type="entry name" value="CRIB"/>
    <property type="match status" value="1"/>
</dbReference>
<feature type="compositionally biased region" description="Basic and acidic residues" evidence="1">
    <location>
        <begin position="216"/>
        <end position="276"/>
    </location>
</feature>
<dbReference type="PROSITE" id="PS50108">
    <property type="entry name" value="CRIB"/>
    <property type="match status" value="2"/>
</dbReference>
<feature type="region of interest" description="Disordered" evidence="1">
    <location>
        <begin position="211"/>
        <end position="469"/>
    </location>
</feature>
<reference evidence="3 4" key="2">
    <citation type="submission" date="2018-11" db="EMBL/GenBank/DDBJ databases">
        <authorList>
            <consortium name="Pathogen Informatics"/>
        </authorList>
    </citation>
    <scope>NUCLEOTIDE SEQUENCE [LARGE SCALE GENOMIC DNA]</scope>
</reference>
<feature type="compositionally biased region" description="Basic and acidic residues" evidence="1">
    <location>
        <begin position="574"/>
        <end position="594"/>
    </location>
</feature>
<keyword evidence="4" id="KW-1185">Reference proteome</keyword>
<protein>
    <submittedName>
        <fullName evidence="5">CRIB domain-containing protein</fullName>
    </submittedName>
</protein>
<reference evidence="5" key="1">
    <citation type="submission" date="2017-02" db="UniProtKB">
        <authorList>
            <consortium name="WormBaseParasite"/>
        </authorList>
    </citation>
    <scope>IDENTIFICATION</scope>
</reference>
<sequence>MKKTALEPPWPTWGKIRRDSIGEPSDFRHVAHVGLDYVDLNDGSPRIQLSSADEKCTRVRMPVGNVKGNTQEMTFSVNLDEPACQLLKLRKPQERLRKGLKKDPVFLSSPKDFRHLVHIEDTRSNACNFVAPKAVNDPTICKMFHVIDSNIETTESTELSTTKQSSPPNEAFWNNSDTVNSPSQRSTAIDASKHHEIGPLRELLPIELPSHQTRTVVDHDNGRKLVSEKTAQEKEPKLPVLLDEKDKRIDESLDKKHNSHSARDTESESGKYDRSKQSGTANLCDRRSGGMEQGMSNTKDEESIRLSTDSHTSMPSEDSTDLRQDTSRTLQDRKFSPDREAPSDQPQEPPMVPPRRNKRLDSNSRSKLEKTLQKENVSESKIKEKRNNAIESRSVSSPGSMDDRKSPPDTVIRSISQQERPMKAGRPKAEIAGNGEIVVMRPPRQMASTPEVRRSVSNPSPSPRTPSCEVRSAIGALDDVLNKESSRAVSSVSLSKQLSDGTDEMLNSHGCDDQLIDHPNHDLFTGNGNEKLSVKELTKKLNDSGTKLIFGVHVRGFPKPTLAKETLAEDGGNEGDHRDAESKNDDGTTEEEHTPAPSPLSKVQHIGVNMFGGCDGRSLADIIAEKKMRDAKQHQPQHLPKVPSRSKKPTLINPTQLDSRIALNSDSITTESNLSPVESPSNSDSDANRTQKSKISSEAEMNNDGIAHIRNTSSLVNAKNEQEMSRPGKRLIDRSHKPANQQRVSGTLSTSSTPTVKQRQNQTNDSIREGISKMDRMRQTQSMYIEDSSDGRVIPSSSASSSSPVEHDNSVKTLHAKQKSRERNDADVQAKKTTEGSESLAAVGTIASGKMSEKQQLKGQRAPQKTSRNDSRLADSSTVAKKKLETRKSPKSSTAAENTTSVCTSHASNLNFNSINPAVDTNKSIVSPSTTSSNHQTTSSNNSAAKSSLSISVSEDKMVENKAVPPNVKPNAQRSDVQQRPVPLPRMTIPCVPKEDISESNPKLKNAQKTVNGTREAATEEVSSESERTIEMTKTNGESRKDSAMNQSADEIHSSGISSELFVSGSPKDDWVLHF</sequence>
<feature type="region of interest" description="Disordered" evidence="1">
    <location>
        <begin position="1005"/>
        <end position="1052"/>
    </location>
</feature>
<dbReference type="EMBL" id="UYRR01031092">
    <property type="protein sequence ID" value="VDK45557.1"/>
    <property type="molecule type" value="Genomic_DNA"/>
</dbReference>
<evidence type="ECO:0000259" key="2">
    <source>
        <dbReference type="PROSITE" id="PS50108"/>
    </source>
</evidence>
<feature type="compositionally biased region" description="Basic and acidic residues" evidence="1">
    <location>
        <begin position="359"/>
        <end position="388"/>
    </location>
</feature>
<feature type="compositionally biased region" description="Polar residues" evidence="1">
    <location>
        <begin position="652"/>
        <end position="700"/>
    </location>
</feature>
<feature type="compositionally biased region" description="Polar residues" evidence="1">
    <location>
        <begin position="389"/>
        <end position="399"/>
    </location>
</feature>
<feature type="compositionally biased region" description="Basic and acidic residues" evidence="1">
    <location>
        <begin position="320"/>
        <end position="342"/>
    </location>
</feature>
<evidence type="ECO:0000256" key="1">
    <source>
        <dbReference type="SAM" id="MobiDB-lite"/>
    </source>
</evidence>
<proteinExistence type="predicted"/>
<feature type="compositionally biased region" description="Polar residues" evidence="1">
    <location>
        <begin position="738"/>
        <end position="765"/>
    </location>
</feature>
<dbReference type="AlphaFoldDB" id="A0A0M3JVE6"/>
<dbReference type="Proteomes" id="UP000267096">
    <property type="component" value="Unassembled WGS sequence"/>
</dbReference>